<gene>
    <name evidence="2" type="primary">bexA</name>
    <name evidence="2" type="ORF">g.4659</name>
</gene>
<reference evidence="2" key="2">
    <citation type="journal article" date="2015" name="Gigascience">
        <title>Reconstructing a comprehensive transcriptome assembly of a white-pupal translocated strain of the pest fruit fly Bactrocera cucurbitae.</title>
        <authorList>
            <person name="Sim S.B."/>
            <person name="Calla B."/>
            <person name="Hall B."/>
            <person name="DeRego T."/>
            <person name="Geib S.M."/>
        </authorList>
    </citation>
    <scope>NUCLEOTIDE SEQUENCE</scope>
</reference>
<dbReference type="GO" id="GO:0005524">
    <property type="term" value="F:ATP binding"/>
    <property type="evidence" value="ECO:0007669"/>
    <property type="project" value="UniProtKB-KW"/>
</dbReference>
<dbReference type="GeneID" id="105217822"/>
<reference evidence="2" key="1">
    <citation type="submission" date="2014-11" db="EMBL/GenBank/DDBJ databases">
        <authorList>
            <person name="Geib S."/>
        </authorList>
    </citation>
    <scope>NUCLEOTIDE SEQUENCE</scope>
</reference>
<feature type="transmembrane region" description="Helical" evidence="1">
    <location>
        <begin position="74"/>
        <end position="101"/>
    </location>
</feature>
<dbReference type="EMBL" id="GBXI01009458">
    <property type="protein sequence ID" value="JAD04834.1"/>
    <property type="molecule type" value="Transcribed_RNA"/>
</dbReference>
<protein>
    <submittedName>
        <fullName evidence="2">ATP-binding protein BexA</fullName>
    </submittedName>
</protein>
<keyword evidence="1" id="KW-0472">Membrane</keyword>
<proteinExistence type="predicted"/>
<evidence type="ECO:0000313" key="2">
    <source>
        <dbReference type="EMBL" id="JAD04834.1"/>
    </source>
</evidence>
<feature type="transmembrane region" description="Helical" evidence="1">
    <location>
        <begin position="121"/>
        <end position="138"/>
    </location>
</feature>
<keyword evidence="2" id="KW-0547">Nucleotide-binding</keyword>
<organism evidence="2">
    <name type="scientific">Zeugodacus cucurbitae</name>
    <name type="common">Melon fruit fly</name>
    <name type="synonym">Bactrocera cucurbitae</name>
    <dbReference type="NCBI Taxonomy" id="28588"/>
    <lineage>
        <taxon>Eukaryota</taxon>
        <taxon>Metazoa</taxon>
        <taxon>Ecdysozoa</taxon>
        <taxon>Arthropoda</taxon>
        <taxon>Hexapoda</taxon>
        <taxon>Insecta</taxon>
        <taxon>Pterygota</taxon>
        <taxon>Neoptera</taxon>
        <taxon>Endopterygota</taxon>
        <taxon>Diptera</taxon>
        <taxon>Brachycera</taxon>
        <taxon>Muscomorpha</taxon>
        <taxon>Tephritoidea</taxon>
        <taxon>Tephritidae</taxon>
        <taxon>Zeugodacus</taxon>
        <taxon>Zeugodacus</taxon>
    </lineage>
</organism>
<name>A0A0A1X0K4_ZEUCU</name>
<dbReference type="OrthoDB" id="9990384at2759"/>
<keyword evidence="2" id="KW-0067">ATP-binding</keyword>
<keyword evidence="1" id="KW-0812">Transmembrane</keyword>
<dbReference type="AlphaFoldDB" id="A0A0A1X0K4"/>
<sequence>MYKLNSMNSVVIPAIEASDIPYGKFKILFINVFTILYKAATLSPRKLGMDLKTINKALETSCCNTLLSHLHIIFVSLLILAKFIFGYVGLAANILALFPILAEEFADLLVPSIYTQFVENIIFTIIEVIVGGLTVRYCMPCKISLFTIFLAKNIIQISVGIAALNMYTDLHQSLMYHIEETDSDIETDQKEFFLRKESFI</sequence>
<keyword evidence="1" id="KW-1133">Transmembrane helix</keyword>
<accession>A0A0A1X0K4</accession>
<feature type="transmembrane region" description="Helical" evidence="1">
    <location>
        <begin position="145"/>
        <end position="167"/>
    </location>
</feature>
<evidence type="ECO:0000256" key="1">
    <source>
        <dbReference type="SAM" id="Phobius"/>
    </source>
</evidence>